<dbReference type="Proteomes" id="UP001176961">
    <property type="component" value="Unassembled WGS sequence"/>
</dbReference>
<evidence type="ECO:0000313" key="1">
    <source>
        <dbReference type="EMBL" id="CAJ0597953.1"/>
    </source>
</evidence>
<sequence>MFLPIVPHRDHEHLRDMVGLDVITMVDQHVPEEDTSPTSSAFCYSQPYRNERFMRDTSLTILVLIPSTSQMHESTGYEGTRRR</sequence>
<gene>
    <name evidence="1" type="ORF">CYNAS_LOCUS9936</name>
</gene>
<name>A0AA36GTQ1_CYLNA</name>
<keyword evidence="2" id="KW-1185">Reference proteome</keyword>
<reference evidence="1" key="1">
    <citation type="submission" date="2023-07" db="EMBL/GenBank/DDBJ databases">
        <authorList>
            <consortium name="CYATHOMIX"/>
        </authorList>
    </citation>
    <scope>NUCLEOTIDE SEQUENCE</scope>
    <source>
        <strain evidence="1">N/A</strain>
    </source>
</reference>
<evidence type="ECO:0000313" key="2">
    <source>
        <dbReference type="Proteomes" id="UP001176961"/>
    </source>
</evidence>
<dbReference type="AlphaFoldDB" id="A0AA36GTQ1"/>
<organism evidence="1 2">
    <name type="scientific">Cylicocyclus nassatus</name>
    <name type="common">Nematode worm</name>
    <dbReference type="NCBI Taxonomy" id="53992"/>
    <lineage>
        <taxon>Eukaryota</taxon>
        <taxon>Metazoa</taxon>
        <taxon>Ecdysozoa</taxon>
        <taxon>Nematoda</taxon>
        <taxon>Chromadorea</taxon>
        <taxon>Rhabditida</taxon>
        <taxon>Rhabditina</taxon>
        <taxon>Rhabditomorpha</taxon>
        <taxon>Strongyloidea</taxon>
        <taxon>Strongylidae</taxon>
        <taxon>Cylicocyclus</taxon>
    </lineage>
</organism>
<protein>
    <submittedName>
        <fullName evidence="1">Uncharacterized protein</fullName>
    </submittedName>
</protein>
<dbReference type="EMBL" id="CATQJL010000223">
    <property type="protein sequence ID" value="CAJ0597953.1"/>
    <property type="molecule type" value="Genomic_DNA"/>
</dbReference>
<accession>A0AA36GTQ1</accession>
<comment type="caution">
    <text evidence="1">The sequence shown here is derived from an EMBL/GenBank/DDBJ whole genome shotgun (WGS) entry which is preliminary data.</text>
</comment>
<proteinExistence type="predicted"/>